<dbReference type="AlphaFoldDB" id="A0A7I8VPS5"/>
<comment type="similarity">
    <text evidence="1">Belongs to the THEM6 family.</text>
</comment>
<comment type="caution">
    <text evidence="3">The sequence shown here is derived from an EMBL/GenBank/DDBJ whole genome shotgun (WGS) entry which is preliminary data.</text>
</comment>
<name>A0A7I8VPS5_9ANNE</name>
<dbReference type="OrthoDB" id="265761at2759"/>
<dbReference type="InterPro" id="IPR051490">
    <property type="entry name" value="THEM6_lcsJ_thioesterase"/>
</dbReference>
<accession>A0A7I8VPS5</accession>
<protein>
    <recommendedName>
        <fullName evidence="2">Protein THEM6</fullName>
    </recommendedName>
</protein>
<evidence type="ECO:0000256" key="1">
    <source>
        <dbReference type="ARBA" id="ARBA00038228"/>
    </source>
</evidence>
<dbReference type="PANTHER" id="PTHR12475:SF4">
    <property type="entry name" value="PROTEIN THEM6"/>
    <property type="match status" value="1"/>
</dbReference>
<dbReference type="EMBL" id="CAJFCJ010000007">
    <property type="protein sequence ID" value="CAD5117744.1"/>
    <property type="molecule type" value="Genomic_DNA"/>
</dbReference>
<reference evidence="3 4" key="1">
    <citation type="submission" date="2020-08" db="EMBL/GenBank/DDBJ databases">
        <authorList>
            <person name="Hejnol A."/>
        </authorList>
    </citation>
    <scope>NUCLEOTIDE SEQUENCE [LARGE SCALE GENOMIC DNA]</scope>
</reference>
<organism evidence="3 4">
    <name type="scientific">Dimorphilus gyrociliatus</name>
    <dbReference type="NCBI Taxonomy" id="2664684"/>
    <lineage>
        <taxon>Eukaryota</taxon>
        <taxon>Metazoa</taxon>
        <taxon>Spiralia</taxon>
        <taxon>Lophotrochozoa</taxon>
        <taxon>Annelida</taxon>
        <taxon>Polychaeta</taxon>
        <taxon>Polychaeta incertae sedis</taxon>
        <taxon>Dinophilidae</taxon>
        <taxon>Dimorphilus</taxon>
    </lineage>
</organism>
<dbReference type="Gene3D" id="3.10.129.10">
    <property type="entry name" value="Hotdog Thioesterase"/>
    <property type="match status" value="1"/>
</dbReference>
<evidence type="ECO:0000256" key="2">
    <source>
        <dbReference type="ARBA" id="ARBA00041112"/>
    </source>
</evidence>
<dbReference type="Proteomes" id="UP000549394">
    <property type="component" value="Unassembled WGS sequence"/>
</dbReference>
<keyword evidence="4" id="KW-1185">Reference proteome</keyword>
<sequence>MSFKDSTVLKRRVGLRDLDIYLHMNNARYLWNLDFVRVFHVFEMGIYDLLKQKSIKPHFLLASSTIRYRRSLAFMEKYSIISNMKYFDDRNIYIQHNFVSDKDGFLSATAYAKIALPVLTPLEALKEITNLPEDQLKMECPEDLKDWIEYINKSSNMLKAAKTSN</sequence>
<dbReference type="SUPFAM" id="SSF54637">
    <property type="entry name" value="Thioesterase/thiol ester dehydrase-isomerase"/>
    <property type="match status" value="1"/>
</dbReference>
<dbReference type="Pfam" id="PF13279">
    <property type="entry name" value="4HBT_2"/>
    <property type="match status" value="1"/>
</dbReference>
<dbReference type="InterPro" id="IPR029069">
    <property type="entry name" value="HotDog_dom_sf"/>
</dbReference>
<evidence type="ECO:0000313" key="3">
    <source>
        <dbReference type="EMBL" id="CAD5117744.1"/>
    </source>
</evidence>
<proteinExistence type="inferred from homology"/>
<dbReference type="PANTHER" id="PTHR12475">
    <property type="match status" value="1"/>
</dbReference>
<evidence type="ECO:0000313" key="4">
    <source>
        <dbReference type="Proteomes" id="UP000549394"/>
    </source>
</evidence>
<gene>
    <name evidence="3" type="ORF">DGYR_LOCUS6245</name>
</gene>
<dbReference type="CDD" id="cd00586">
    <property type="entry name" value="4HBT"/>
    <property type="match status" value="1"/>
</dbReference>